<dbReference type="GO" id="GO:0030030">
    <property type="term" value="P:cell projection organization"/>
    <property type="evidence" value="ECO:0007669"/>
    <property type="project" value="UniProtKB-KW"/>
</dbReference>
<evidence type="ECO:0000256" key="1">
    <source>
        <dbReference type="ARBA" id="ARBA00003709"/>
    </source>
</evidence>
<dbReference type="Pfam" id="PF14935">
    <property type="entry name" value="TMEM138"/>
    <property type="match status" value="1"/>
</dbReference>
<comment type="similarity">
    <text evidence="4">Belongs to the TMEM138 family.</text>
</comment>
<evidence type="ECO:0000256" key="6">
    <source>
        <dbReference type="ARBA" id="ARBA00022554"/>
    </source>
</evidence>
<evidence type="ECO:0000256" key="4">
    <source>
        <dbReference type="ARBA" id="ARBA00010572"/>
    </source>
</evidence>
<evidence type="ECO:0000313" key="16">
    <source>
        <dbReference type="Proteomes" id="UP000710432"/>
    </source>
</evidence>
<dbReference type="Proteomes" id="UP000710432">
    <property type="component" value="Unassembled WGS sequence"/>
</dbReference>
<dbReference type="GO" id="GO:0005774">
    <property type="term" value="C:vacuolar membrane"/>
    <property type="evidence" value="ECO:0007669"/>
    <property type="project" value="UniProtKB-SubCell"/>
</dbReference>
<feature type="transmembrane region" description="Helical" evidence="14">
    <location>
        <begin position="6"/>
        <end position="24"/>
    </location>
</feature>
<dbReference type="PANTHER" id="PTHR13306">
    <property type="entry name" value="TRANSMEMBRANE PROTEIN 138"/>
    <property type="match status" value="1"/>
</dbReference>
<evidence type="ECO:0000256" key="5">
    <source>
        <dbReference type="ARBA" id="ARBA00014515"/>
    </source>
</evidence>
<keyword evidence="6" id="KW-0926">Vacuole</keyword>
<evidence type="ECO:0000256" key="3">
    <source>
        <dbReference type="ARBA" id="ARBA00004138"/>
    </source>
</evidence>
<dbReference type="EMBL" id="JAATJU010021838">
    <property type="protein sequence ID" value="KAH0512719.1"/>
    <property type="molecule type" value="Genomic_DNA"/>
</dbReference>
<keyword evidence="8" id="KW-0970">Cilium biogenesis/degradation</keyword>
<dbReference type="GO" id="GO:0005929">
    <property type="term" value="C:cilium"/>
    <property type="evidence" value="ECO:0007669"/>
    <property type="project" value="UniProtKB-SubCell"/>
</dbReference>
<dbReference type="PANTHER" id="PTHR13306:SF6">
    <property type="entry name" value="TRANSMEMBRANE PROTEIN 138"/>
    <property type="match status" value="1"/>
</dbReference>
<keyword evidence="10" id="KW-0969">Cilium</keyword>
<keyword evidence="13" id="KW-0966">Cell projection</keyword>
<evidence type="ECO:0000256" key="7">
    <source>
        <dbReference type="ARBA" id="ARBA00022692"/>
    </source>
</evidence>
<comment type="function">
    <text evidence="1">Required for ciliogenesis.</text>
</comment>
<evidence type="ECO:0000256" key="10">
    <source>
        <dbReference type="ARBA" id="ARBA00023069"/>
    </source>
</evidence>
<reference evidence="15" key="1">
    <citation type="submission" date="2020-03" db="EMBL/GenBank/DDBJ databases">
        <title>Studies in the Genomics of Life Span.</title>
        <authorList>
            <person name="Glass D."/>
        </authorList>
    </citation>
    <scope>NUCLEOTIDE SEQUENCE</scope>
    <source>
        <strain evidence="15">LTLLF</strain>
        <tissue evidence="15">Muscle</tissue>
    </source>
</reference>
<feature type="transmembrane region" description="Helical" evidence="14">
    <location>
        <begin position="81"/>
        <end position="99"/>
    </location>
</feature>
<keyword evidence="9 14" id="KW-1133">Transmembrane helix</keyword>
<proteinExistence type="inferred from homology"/>
<organism evidence="15 16">
    <name type="scientific">Microtus ochrogaster</name>
    <name type="common">Prairie vole</name>
    <dbReference type="NCBI Taxonomy" id="79684"/>
    <lineage>
        <taxon>Eukaryota</taxon>
        <taxon>Metazoa</taxon>
        <taxon>Chordata</taxon>
        <taxon>Craniata</taxon>
        <taxon>Vertebrata</taxon>
        <taxon>Euteleostomi</taxon>
        <taxon>Mammalia</taxon>
        <taxon>Eutheria</taxon>
        <taxon>Euarchontoglires</taxon>
        <taxon>Glires</taxon>
        <taxon>Rodentia</taxon>
        <taxon>Myomorpha</taxon>
        <taxon>Muroidea</taxon>
        <taxon>Cricetidae</taxon>
        <taxon>Arvicolinae</taxon>
        <taxon>Microtus</taxon>
    </lineage>
</organism>
<feature type="transmembrane region" description="Helical" evidence="14">
    <location>
        <begin position="36"/>
        <end position="61"/>
    </location>
</feature>
<sequence length="310" mass="35057">MLQTSNYSLVLSLQFLLLSYDLFVNSFSELLRMAPVIQLVLFIIQDIAILFNIIIIFMMFFNTFVFQAGLVNLLFHKFKGTIILTSVYLALSISLHVWVMNLRWKNSNSFIWTDGLQTLFVFQRLAAVLYCYFYKRTAVRLGDPRFYQDSLWLRKEFMQVRRRELPTSDGFGVSSSILLHPGKPSALSVACSICFPQGSVGRKNGGPKADPPTTLLHRATQPNTRALEIEGARAARVSWTLKLRTNPLASYRPEQADDRERFSARAPGGVIIECHGQAERPGAARFRYRHIAPRAAAYAVSMGTEHGAAR</sequence>
<name>A0A8J6GLU3_MICOH</name>
<protein>
    <recommendedName>
        <fullName evidence="5">Transmembrane protein 138</fullName>
    </recommendedName>
</protein>
<evidence type="ECO:0000313" key="15">
    <source>
        <dbReference type="EMBL" id="KAH0512719.1"/>
    </source>
</evidence>
<keyword evidence="12" id="KW-0325">Glycoprotein</keyword>
<keyword evidence="7 14" id="KW-0812">Transmembrane</keyword>
<evidence type="ECO:0000256" key="8">
    <source>
        <dbReference type="ARBA" id="ARBA00022794"/>
    </source>
</evidence>
<comment type="caution">
    <text evidence="15">The sequence shown here is derived from an EMBL/GenBank/DDBJ whole genome shotgun (WGS) entry which is preliminary data.</text>
</comment>
<comment type="subcellular location">
    <subcellularLocation>
        <location evidence="3">Cell projection</location>
        <location evidence="3">Cilium</location>
    </subcellularLocation>
    <subcellularLocation>
        <location evidence="2">Vacuole membrane</location>
        <topology evidence="2">Multi-pass membrane protein</topology>
    </subcellularLocation>
</comment>
<dbReference type="AlphaFoldDB" id="A0A8J6GLU3"/>
<dbReference type="InterPro" id="IPR024133">
    <property type="entry name" value="TM_138"/>
</dbReference>
<evidence type="ECO:0000256" key="13">
    <source>
        <dbReference type="ARBA" id="ARBA00023273"/>
    </source>
</evidence>
<evidence type="ECO:0000256" key="9">
    <source>
        <dbReference type="ARBA" id="ARBA00022989"/>
    </source>
</evidence>
<accession>A0A8J6GLU3</accession>
<evidence type="ECO:0000256" key="12">
    <source>
        <dbReference type="ARBA" id="ARBA00023180"/>
    </source>
</evidence>
<keyword evidence="11 14" id="KW-0472">Membrane</keyword>
<gene>
    <name evidence="15" type="ORF">LTLLF_143710</name>
</gene>
<evidence type="ECO:0000256" key="2">
    <source>
        <dbReference type="ARBA" id="ARBA00004128"/>
    </source>
</evidence>
<evidence type="ECO:0000256" key="14">
    <source>
        <dbReference type="SAM" id="Phobius"/>
    </source>
</evidence>
<evidence type="ECO:0000256" key="11">
    <source>
        <dbReference type="ARBA" id="ARBA00023136"/>
    </source>
</evidence>